<gene>
    <name evidence="7" type="ORF">D6201_07940</name>
</gene>
<dbReference type="Proteomes" id="UP000285232">
    <property type="component" value="Unassembled WGS sequence"/>
</dbReference>
<accession>A0A419RU35</accession>
<evidence type="ECO:0000256" key="4">
    <source>
        <dbReference type="ARBA" id="ARBA00022525"/>
    </source>
</evidence>
<evidence type="ECO:0000256" key="1">
    <source>
        <dbReference type="ARBA" id="ARBA00003145"/>
    </source>
</evidence>
<dbReference type="OrthoDB" id="9814092at2"/>
<dbReference type="SUPFAM" id="SSF56024">
    <property type="entry name" value="Phospholipase D/nuclease"/>
    <property type="match status" value="2"/>
</dbReference>
<dbReference type="PANTHER" id="PTHR21248:SF22">
    <property type="entry name" value="PHOSPHOLIPASE D"/>
    <property type="match status" value="1"/>
</dbReference>
<dbReference type="CDD" id="cd09110">
    <property type="entry name" value="PLDc_CLS_1"/>
    <property type="match status" value="1"/>
</dbReference>
<dbReference type="GO" id="GO:0005576">
    <property type="term" value="C:extracellular region"/>
    <property type="evidence" value="ECO:0007669"/>
    <property type="project" value="UniProtKB-SubCell"/>
</dbReference>
<dbReference type="GO" id="GO:0032049">
    <property type="term" value="P:cardiolipin biosynthetic process"/>
    <property type="evidence" value="ECO:0007669"/>
    <property type="project" value="UniProtKB-ARBA"/>
</dbReference>
<dbReference type="InterPro" id="IPR001736">
    <property type="entry name" value="PLipase_D/transphosphatidylase"/>
</dbReference>
<feature type="domain" description="PLD phosphodiesterase" evidence="6">
    <location>
        <begin position="122"/>
        <end position="149"/>
    </location>
</feature>
<dbReference type="GO" id="GO:0030572">
    <property type="term" value="F:phosphatidyltransferase activity"/>
    <property type="evidence" value="ECO:0007669"/>
    <property type="project" value="UniProtKB-ARBA"/>
</dbReference>
<evidence type="ECO:0000313" key="7">
    <source>
        <dbReference type="EMBL" id="RJY09296.1"/>
    </source>
</evidence>
<evidence type="ECO:0000256" key="2">
    <source>
        <dbReference type="ARBA" id="ARBA00004613"/>
    </source>
</evidence>
<dbReference type="EMBL" id="RAHX01000001">
    <property type="protein sequence ID" value="RJY09296.1"/>
    <property type="molecule type" value="Genomic_DNA"/>
</dbReference>
<organism evidence="7 8">
    <name type="scientific">Aurantiacibacter aquimixticola</name>
    <dbReference type="NCBI Taxonomy" id="1958945"/>
    <lineage>
        <taxon>Bacteria</taxon>
        <taxon>Pseudomonadati</taxon>
        <taxon>Pseudomonadota</taxon>
        <taxon>Alphaproteobacteria</taxon>
        <taxon>Sphingomonadales</taxon>
        <taxon>Erythrobacteraceae</taxon>
        <taxon>Aurantiacibacter</taxon>
    </lineage>
</organism>
<name>A0A419RU35_9SPHN</name>
<sequence>MAEHYTSCDPDALPDWADPAPFTAEAQGHSFTFFPAGKDRRDALIELIDEAERTLKVAYYVFAPDSIGEQVRDALVRAAKRGVDVTLIVDGFGATVDDEFMADLKAAGGTFCIFLAKWSRRALIRNHQKIVIADDRVAMMGGFNVEDDYFAPPSDNGWNDLGFRWEGETVGKLAEWFAELREWAGDADAQFRDITRRVRDWDSGDGPVRLLIGGPTKGLSSWAKAIVEDMKEGEKLDMMMAYFSPNKKLRQRIARIAEKGETHLIMAGKSDNGATIGASRSLYRFLLDAGAKIYEFMPCKMHTKLLVLDDTVYMGSANFDMRSLYLNLEIVLQVEDAALAERMRGFIQDHREVCCPITRQEHAKQATLWNRAKWRACWFLVNVVDYTVSRRLNLGF</sequence>
<dbReference type="PANTHER" id="PTHR21248">
    <property type="entry name" value="CARDIOLIPIN SYNTHASE"/>
    <property type="match status" value="1"/>
</dbReference>
<proteinExistence type="predicted"/>
<evidence type="ECO:0000259" key="6">
    <source>
        <dbReference type="PROSITE" id="PS50035"/>
    </source>
</evidence>
<keyword evidence="8" id="KW-1185">Reference proteome</keyword>
<evidence type="ECO:0000256" key="3">
    <source>
        <dbReference type="ARBA" id="ARBA00018392"/>
    </source>
</evidence>
<dbReference type="Pfam" id="PF13091">
    <property type="entry name" value="PLDc_2"/>
    <property type="match status" value="2"/>
</dbReference>
<reference evidence="7 8" key="1">
    <citation type="journal article" date="2017" name="Int. J. Syst. Evol. Microbiol.">
        <title>Erythrobacter aquimixticola sp. nov., isolated from the junction between the ocean and a freshwater spring.</title>
        <authorList>
            <person name="Park S."/>
            <person name="Jung Y.T."/>
            <person name="Choi S.J."/>
            <person name="Yoon J.H."/>
        </authorList>
    </citation>
    <scope>NUCLEOTIDE SEQUENCE [LARGE SCALE GENOMIC DNA]</scope>
    <source>
        <strain evidence="7 8">JSSK-14</strain>
    </source>
</reference>
<keyword evidence="4" id="KW-0964">Secreted</keyword>
<dbReference type="SMART" id="SM00155">
    <property type="entry name" value="PLDc"/>
    <property type="match status" value="2"/>
</dbReference>
<dbReference type="PROSITE" id="PS50035">
    <property type="entry name" value="PLD"/>
    <property type="match status" value="2"/>
</dbReference>
<comment type="function">
    <text evidence="1">Could be a virulence factor.</text>
</comment>
<feature type="domain" description="PLD phosphodiesterase" evidence="6">
    <location>
        <begin position="301"/>
        <end position="323"/>
    </location>
</feature>
<comment type="caution">
    <text evidence="7">The sequence shown here is derived from an EMBL/GenBank/DDBJ whole genome shotgun (WGS) entry which is preliminary data.</text>
</comment>
<dbReference type="AlphaFoldDB" id="A0A419RU35"/>
<dbReference type="InterPro" id="IPR025202">
    <property type="entry name" value="PLD-like_dom"/>
</dbReference>
<dbReference type="Gene3D" id="3.30.870.10">
    <property type="entry name" value="Endonuclease Chain A"/>
    <property type="match status" value="2"/>
</dbReference>
<evidence type="ECO:0000313" key="8">
    <source>
        <dbReference type="Proteomes" id="UP000285232"/>
    </source>
</evidence>
<protein>
    <recommendedName>
        <fullName evidence="3">Phospholipase D</fullName>
    </recommendedName>
    <alternativeName>
        <fullName evidence="5">Choline phosphatase</fullName>
    </alternativeName>
</protein>
<dbReference type="RefSeq" id="WP_120048303.1">
    <property type="nucleotide sequence ID" value="NZ_RAHX01000001.1"/>
</dbReference>
<comment type="subcellular location">
    <subcellularLocation>
        <location evidence="2">Secreted</location>
    </subcellularLocation>
</comment>
<evidence type="ECO:0000256" key="5">
    <source>
        <dbReference type="ARBA" id="ARBA00029594"/>
    </source>
</evidence>